<evidence type="ECO:0000313" key="3">
    <source>
        <dbReference type="EMBL" id="KAG2224298.1"/>
    </source>
</evidence>
<keyword evidence="2" id="KW-0472">Membrane</keyword>
<dbReference type="EMBL" id="JAEPRB010000045">
    <property type="protein sequence ID" value="KAG2224298.1"/>
    <property type="molecule type" value="Genomic_DNA"/>
</dbReference>
<evidence type="ECO:0000313" key="4">
    <source>
        <dbReference type="Proteomes" id="UP000646827"/>
    </source>
</evidence>
<feature type="transmembrane region" description="Helical" evidence="2">
    <location>
        <begin position="182"/>
        <end position="204"/>
    </location>
</feature>
<feature type="transmembrane region" description="Helical" evidence="2">
    <location>
        <begin position="139"/>
        <end position="162"/>
    </location>
</feature>
<feature type="transmembrane region" description="Helical" evidence="2">
    <location>
        <begin position="107"/>
        <end position="127"/>
    </location>
</feature>
<proteinExistence type="predicted"/>
<accession>A0A8H7S951</accession>
<sequence length="386" mass="43000">MADEPFTIRTLDRHCNNGVCHCDWRLSIQDCEESLSMWSSSSGLSLLFNRIYVKGHMLWNSSGNQHSGWLRPKPIEVRLLSSVILVADVLSTNWVARSYLYEIPWDFGLAGITIYLIGIAQTISQASRQSISGWLPPPLIVDIIGSTAVIFPFITSLAFPITAGALAESNLPLAEVFVRLTYIAWSFWTSVIGAAVFFTGTRLVRILQAYHKQSRSNRNYAAVQAGIYKIYLMIGLSSICLWGILWQYLGGITSLGLIISVFVNPTTRNKNAALKSKSSTGTNNEGTFGTGATSTVPDQHYDGGFEGSTIHAMTVTIQNDNEAILNAIERNNNKNRSSSWIILDDGKQSRKSKKFRSYFNINRIPVRRASDESSQMELTMTYNDDR</sequence>
<organism evidence="3 4">
    <name type="scientific">Circinella minor</name>
    <dbReference type="NCBI Taxonomy" id="1195481"/>
    <lineage>
        <taxon>Eukaryota</taxon>
        <taxon>Fungi</taxon>
        <taxon>Fungi incertae sedis</taxon>
        <taxon>Mucoromycota</taxon>
        <taxon>Mucoromycotina</taxon>
        <taxon>Mucoromycetes</taxon>
        <taxon>Mucorales</taxon>
        <taxon>Lichtheimiaceae</taxon>
        <taxon>Circinella</taxon>
    </lineage>
</organism>
<keyword evidence="2" id="KW-0812">Transmembrane</keyword>
<keyword evidence="2" id="KW-1133">Transmembrane helix</keyword>
<feature type="compositionally biased region" description="Low complexity" evidence="1">
    <location>
        <begin position="280"/>
        <end position="293"/>
    </location>
</feature>
<feature type="region of interest" description="Disordered" evidence="1">
    <location>
        <begin position="273"/>
        <end position="293"/>
    </location>
</feature>
<feature type="transmembrane region" description="Helical" evidence="2">
    <location>
        <begin position="251"/>
        <end position="267"/>
    </location>
</feature>
<comment type="caution">
    <text evidence="3">The sequence shown here is derived from an EMBL/GenBank/DDBJ whole genome shotgun (WGS) entry which is preliminary data.</text>
</comment>
<name>A0A8H7S951_9FUNG</name>
<reference evidence="3 4" key="1">
    <citation type="submission" date="2020-12" db="EMBL/GenBank/DDBJ databases">
        <title>Metabolic potential, ecology and presence of endohyphal bacteria is reflected in genomic diversity of Mucoromycotina.</title>
        <authorList>
            <person name="Muszewska A."/>
            <person name="Okrasinska A."/>
            <person name="Steczkiewicz K."/>
            <person name="Drgas O."/>
            <person name="Orlowska M."/>
            <person name="Perlinska-Lenart U."/>
            <person name="Aleksandrzak-Piekarczyk T."/>
            <person name="Szatraj K."/>
            <person name="Zielenkiewicz U."/>
            <person name="Pilsyk S."/>
            <person name="Malc E."/>
            <person name="Mieczkowski P."/>
            <person name="Kruszewska J.S."/>
            <person name="Biernat P."/>
            <person name="Pawlowska J."/>
        </authorList>
    </citation>
    <scope>NUCLEOTIDE SEQUENCE [LARGE SCALE GENOMIC DNA]</scope>
    <source>
        <strain evidence="3 4">CBS 142.35</strain>
    </source>
</reference>
<dbReference type="OrthoDB" id="2131431at2759"/>
<dbReference type="Proteomes" id="UP000646827">
    <property type="component" value="Unassembled WGS sequence"/>
</dbReference>
<keyword evidence="4" id="KW-1185">Reference proteome</keyword>
<evidence type="ECO:0000256" key="2">
    <source>
        <dbReference type="SAM" id="Phobius"/>
    </source>
</evidence>
<evidence type="ECO:0000256" key="1">
    <source>
        <dbReference type="SAM" id="MobiDB-lite"/>
    </source>
</evidence>
<protein>
    <submittedName>
        <fullName evidence="3">Uncharacterized protein</fullName>
    </submittedName>
</protein>
<gene>
    <name evidence="3" type="ORF">INT45_012866</name>
</gene>
<dbReference type="AlphaFoldDB" id="A0A8H7S951"/>